<reference evidence="1 2" key="1">
    <citation type="submission" date="2019-03" db="EMBL/GenBank/DDBJ databases">
        <title>Draft genome sequences of novel Actinobacteria.</title>
        <authorList>
            <person name="Sahin N."/>
            <person name="Ay H."/>
            <person name="Saygin H."/>
        </authorList>
    </citation>
    <scope>NUCLEOTIDE SEQUENCE [LARGE SCALE GENOMIC DNA]</scope>
    <source>
        <strain evidence="1 2">JCM 30547</strain>
    </source>
</reference>
<proteinExistence type="predicted"/>
<sequence>MLSATSGVEPPAYLELLTWTGLGMGVESIAGLLVGTAGASVTRTLNMGEVAFHRSDGDEIMLHLQCPFRVLHAETMLLGSGDMLFAETDDPNEAFVRYSTVFDTRAKVLTGILKSKSPEVLGVEVGVSGRLCVRLLGDFVVEVFPDCSGRGEAWRVFRRSGGKHLGYPAGAV</sequence>
<protein>
    <submittedName>
        <fullName evidence="1">Uncharacterized protein</fullName>
    </submittedName>
</protein>
<dbReference type="Proteomes" id="UP000295075">
    <property type="component" value="Unassembled WGS sequence"/>
</dbReference>
<dbReference type="AlphaFoldDB" id="A0A4R4NYN5"/>
<comment type="caution">
    <text evidence="1">The sequence shown here is derived from an EMBL/GenBank/DDBJ whole genome shotgun (WGS) entry which is preliminary data.</text>
</comment>
<organism evidence="1 2">
    <name type="scientific">Kribbella albertanoniae</name>
    <dbReference type="NCBI Taxonomy" id="1266829"/>
    <lineage>
        <taxon>Bacteria</taxon>
        <taxon>Bacillati</taxon>
        <taxon>Actinomycetota</taxon>
        <taxon>Actinomycetes</taxon>
        <taxon>Propionibacteriales</taxon>
        <taxon>Kribbellaceae</taxon>
        <taxon>Kribbella</taxon>
    </lineage>
</organism>
<keyword evidence="2" id="KW-1185">Reference proteome</keyword>
<gene>
    <name evidence="1" type="ORF">E1261_44850</name>
</gene>
<evidence type="ECO:0000313" key="1">
    <source>
        <dbReference type="EMBL" id="TDC13340.1"/>
    </source>
</evidence>
<accession>A0A4R4NYN5</accession>
<name>A0A4R4NYN5_9ACTN</name>
<dbReference type="EMBL" id="SMKA01000538">
    <property type="protein sequence ID" value="TDC13340.1"/>
    <property type="molecule type" value="Genomic_DNA"/>
</dbReference>
<evidence type="ECO:0000313" key="2">
    <source>
        <dbReference type="Proteomes" id="UP000295075"/>
    </source>
</evidence>
<dbReference type="OrthoDB" id="3624663at2"/>